<organism evidence="1 2">
    <name type="scientific">Duganella radicis</name>
    <dbReference type="NCBI Taxonomy" id="551988"/>
    <lineage>
        <taxon>Bacteria</taxon>
        <taxon>Pseudomonadati</taxon>
        <taxon>Pseudomonadota</taxon>
        <taxon>Betaproteobacteria</taxon>
        <taxon>Burkholderiales</taxon>
        <taxon>Oxalobacteraceae</taxon>
        <taxon>Telluria group</taxon>
        <taxon>Duganella</taxon>
    </lineage>
</organism>
<sequence length="53" mass="5890">MHGLMKAALGKLSAMAKMYVPADIQSALLEYGAEIDRLRAEVIDLRSKINEKE</sequence>
<accession>A0A6L6PCF4</accession>
<proteinExistence type="predicted"/>
<dbReference type="EMBL" id="WNKY01000001">
    <property type="protein sequence ID" value="MTV36271.1"/>
    <property type="molecule type" value="Genomic_DNA"/>
</dbReference>
<evidence type="ECO:0000313" key="2">
    <source>
        <dbReference type="Proteomes" id="UP000475582"/>
    </source>
</evidence>
<dbReference type="RefSeq" id="WP_155461615.1">
    <property type="nucleotide sequence ID" value="NZ_WNKY01000001.1"/>
</dbReference>
<dbReference type="OrthoDB" id="9949948at2"/>
<protein>
    <submittedName>
        <fullName evidence="1">Uncharacterized protein</fullName>
    </submittedName>
</protein>
<evidence type="ECO:0000313" key="1">
    <source>
        <dbReference type="EMBL" id="MTV36271.1"/>
    </source>
</evidence>
<dbReference type="Proteomes" id="UP000475582">
    <property type="component" value="Unassembled WGS sequence"/>
</dbReference>
<reference evidence="1 2" key="1">
    <citation type="submission" date="2019-11" db="EMBL/GenBank/DDBJ databases">
        <title>Type strains purchased from KCTC, JCM and DSMZ.</title>
        <authorList>
            <person name="Lu H."/>
        </authorList>
    </citation>
    <scope>NUCLEOTIDE SEQUENCE [LARGE SCALE GENOMIC DNA]</scope>
    <source>
        <strain evidence="1 2">KCTC 22382</strain>
    </source>
</reference>
<name>A0A6L6PCF4_9BURK</name>
<keyword evidence="2" id="KW-1185">Reference proteome</keyword>
<dbReference type="AlphaFoldDB" id="A0A6L6PCF4"/>
<comment type="caution">
    <text evidence="1">The sequence shown here is derived from an EMBL/GenBank/DDBJ whole genome shotgun (WGS) entry which is preliminary data.</text>
</comment>
<gene>
    <name evidence="1" type="ORF">GM676_01580</name>
</gene>